<organism evidence="2 3">
    <name type="scientific">Thermoproteota archaeon</name>
    <dbReference type="NCBI Taxonomy" id="2056631"/>
    <lineage>
        <taxon>Archaea</taxon>
        <taxon>Thermoproteota</taxon>
    </lineage>
</organism>
<evidence type="ECO:0000313" key="3">
    <source>
        <dbReference type="Proteomes" id="UP000315399"/>
    </source>
</evidence>
<dbReference type="Proteomes" id="UP000315399">
    <property type="component" value="Unassembled WGS sequence"/>
</dbReference>
<dbReference type="Pfam" id="PF04126">
    <property type="entry name" value="Cyclophil_like"/>
    <property type="match status" value="1"/>
</dbReference>
<feature type="domain" description="Cyclophilin TM1367-like" evidence="1">
    <location>
        <begin position="10"/>
        <end position="119"/>
    </location>
</feature>
<gene>
    <name evidence="2" type="ORF">DSO08_05695</name>
</gene>
<name>A0A523B995_9CREN</name>
<proteinExistence type="predicted"/>
<dbReference type="InterPro" id="IPR029000">
    <property type="entry name" value="Cyclophilin-like_dom_sf"/>
</dbReference>
<dbReference type="SUPFAM" id="SSF50891">
    <property type="entry name" value="Cyclophilin-like"/>
    <property type="match status" value="1"/>
</dbReference>
<evidence type="ECO:0000313" key="2">
    <source>
        <dbReference type="EMBL" id="TDA37491.1"/>
    </source>
</evidence>
<evidence type="ECO:0000259" key="1">
    <source>
        <dbReference type="Pfam" id="PF04126"/>
    </source>
</evidence>
<protein>
    <recommendedName>
        <fullName evidence="1">Cyclophilin TM1367-like domain-containing protein</fullName>
    </recommendedName>
</protein>
<reference evidence="2 3" key="1">
    <citation type="journal article" date="2019" name="Nat. Microbiol.">
        <title>Expanding anaerobic alkane metabolism in the domain of Archaea.</title>
        <authorList>
            <person name="Wang Y."/>
            <person name="Wegener G."/>
            <person name="Hou J."/>
            <person name="Wang F."/>
            <person name="Xiao X."/>
        </authorList>
    </citation>
    <scope>NUCLEOTIDE SEQUENCE [LARGE SCALE GENOMIC DNA]</scope>
    <source>
        <strain evidence="2">WYZ-LMO10</strain>
    </source>
</reference>
<comment type="caution">
    <text evidence="2">The sequence shown here is derived from an EMBL/GenBank/DDBJ whole genome shotgun (WGS) entry which is preliminary data.</text>
</comment>
<dbReference type="EMBL" id="QNVH01000071">
    <property type="protein sequence ID" value="TDA37491.1"/>
    <property type="molecule type" value="Genomic_DNA"/>
</dbReference>
<accession>A0A523B995</accession>
<dbReference type="AlphaFoldDB" id="A0A523B995"/>
<dbReference type="Gene3D" id="2.40.100.20">
    <property type="match status" value="1"/>
</dbReference>
<sequence>MGLIDRVLVVVSFQSAECKVELLRVLAPRTVEALVGAIPFSSKAFLWKEEVYFETPVTIGPEKPRSTVQAGDVAYWPPGKAFCIFYGKSQPYSPVNVIGRVVTDLEPLKKVRQGEWVKVSLL</sequence>
<dbReference type="InterPro" id="IPR025658">
    <property type="entry name" value="Cyclophilin_TM1367"/>
</dbReference>